<reference evidence="2" key="1">
    <citation type="journal article" date="2021" name="Nat. Commun.">
        <title>Genetic determinants of endophytism in the Arabidopsis root mycobiome.</title>
        <authorList>
            <person name="Mesny F."/>
            <person name="Miyauchi S."/>
            <person name="Thiergart T."/>
            <person name="Pickel B."/>
            <person name="Atanasova L."/>
            <person name="Karlsson M."/>
            <person name="Huettel B."/>
            <person name="Barry K.W."/>
            <person name="Haridas S."/>
            <person name="Chen C."/>
            <person name="Bauer D."/>
            <person name="Andreopoulos W."/>
            <person name="Pangilinan J."/>
            <person name="LaButti K."/>
            <person name="Riley R."/>
            <person name="Lipzen A."/>
            <person name="Clum A."/>
            <person name="Drula E."/>
            <person name="Henrissat B."/>
            <person name="Kohler A."/>
            <person name="Grigoriev I.V."/>
            <person name="Martin F.M."/>
            <person name="Hacquard S."/>
        </authorList>
    </citation>
    <scope>NUCLEOTIDE SEQUENCE</scope>
    <source>
        <strain evidence="2">MPI-CAGE-AT-0021</strain>
    </source>
</reference>
<evidence type="ECO:0000256" key="1">
    <source>
        <dbReference type="SAM" id="MobiDB-lite"/>
    </source>
</evidence>
<dbReference type="Proteomes" id="UP000717696">
    <property type="component" value="Unassembled WGS sequence"/>
</dbReference>
<organism evidence="2 3">
    <name type="scientific">Dactylonectria estremocensis</name>
    <dbReference type="NCBI Taxonomy" id="1079267"/>
    <lineage>
        <taxon>Eukaryota</taxon>
        <taxon>Fungi</taxon>
        <taxon>Dikarya</taxon>
        <taxon>Ascomycota</taxon>
        <taxon>Pezizomycotina</taxon>
        <taxon>Sordariomycetes</taxon>
        <taxon>Hypocreomycetidae</taxon>
        <taxon>Hypocreales</taxon>
        <taxon>Nectriaceae</taxon>
        <taxon>Dactylonectria</taxon>
    </lineage>
</organism>
<comment type="caution">
    <text evidence="2">The sequence shown here is derived from an EMBL/GenBank/DDBJ whole genome shotgun (WGS) entry which is preliminary data.</text>
</comment>
<name>A0A9P9E5Q0_9HYPO</name>
<keyword evidence="3" id="KW-1185">Reference proteome</keyword>
<accession>A0A9P9E5Q0</accession>
<evidence type="ECO:0000313" key="3">
    <source>
        <dbReference type="Proteomes" id="UP000717696"/>
    </source>
</evidence>
<dbReference type="EMBL" id="JAGMUU010000019">
    <property type="protein sequence ID" value="KAH7131563.1"/>
    <property type="molecule type" value="Genomic_DNA"/>
</dbReference>
<gene>
    <name evidence="2" type="ORF">B0J13DRAFT_562844</name>
</gene>
<sequence length="116" mass="13093">MEQLHRFTYGLLLFSQTGGLMWLRLSLEGAQLRFCRTDNQSAGGRSSSRVWGSNTKSHDPSLNFHQWPSKSQTPTDVDRLRMPAHGRPDMGHGIIEAWAESTKAGHDRQGDVHHVK</sequence>
<dbReference type="AlphaFoldDB" id="A0A9P9E5Q0"/>
<evidence type="ECO:0000313" key="2">
    <source>
        <dbReference type="EMBL" id="KAH7131563.1"/>
    </source>
</evidence>
<protein>
    <submittedName>
        <fullName evidence="2">Uncharacterized protein</fullName>
    </submittedName>
</protein>
<feature type="compositionally biased region" description="Polar residues" evidence="1">
    <location>
        <begin position="63"/>
        <end position="75"/>
    </location>
</feature>
<feature type="compositionally biased region" description="Polar residues" evidence="1">
    <location>
        <begin position="38"/>
        <end position="55"/>
    </location>
</feature>
<feature type="compositionally biased region" description="Basic and acidic residues" evidence="1">
    <location>
        <begin position="76"/>
        <end position="90"/>
    </location>
</feature>
<proteinExistence type="predicted"/>
<feature type="region of interest" description="Disordered" evidence="1">
    <location>
        <begin position="38"/>
        <end position="91"/>
    </location>
</feature>